<evidence type="ECO:0000313" key="2">
    <source>
        <dbReference type="EMBL" id="MBA2893276.1"/>
    </source>
</evidence>
<protein>
    <submittedName>
        <fullName evidence="2">Uncharacterized protein</fullName>
    </submittedName>
</protein>
<comment type="caution">
    <text evidence="2">The sequence shown here is derived from an EMBL/GenBank/DDBJ whole genome shotgun (WGS) entry which is preliminary data.</text>
</comment>
<dbReference type="EMBL" id="JACDUR010000004">
    <property type="protein sequence ID" value="MBA2893276.1"/>
    <property type="molecule type" value="Genomic_DNA"/>
</dbReference>
<name>A0A7W0HS43_9ACTN</name>
<evidence type="ECO:0000313" key="3">
    <source>
        <dbReference type="Proteomes" id="UP000530928"/>
    </source>
</evidence>
<organism evidence="2 3">
    <name type="scientific">Nonomuraea soli</name>
    <dbReference type="NCBI Taxonomy" id="1032476"/>
    <lineage>
        <taxon>Bacteria</taxon>
        <taxon>Bacillati</taxon>
        <taxon>Actinomycetota</taxon>
        <taxon>Actinomycetes</taxon>
        <taxon>Streptosporangiales</taxon>
        <taxon>Streptosporangiaceae</taxon>
        <taxon>Nonomuraea</taxon>
    </lineage>
</organism>
<gene>
    <name evidence="2" type="ORF">HNR30_004630</name>
</gene>
<keyword evidence="3" id="KW-1185">Reference proteome</keyword>
<keyword evidence="1" id="KW-0472">Membrane</keyword>
<feature type="transmembrane region" description="Helical" evidence="1">
    <location>
        <begin position="28"/>
        <end position="49"/>
    </location>
</feature>
<reference evidence="2 3" key="1">
    <citation type="submission" date="2020-07" db="EMBL/GenBank/DDBJ databases">
        <title>Genomic Encyclopedia of Type Strains, Phase IV (KMG-IV): sequencing the most valuable type-strain genomes for metagenomic binning, comparative biology and taxonomic classification.</title>
        <authorList>
            <person name="Goeker M."/>
        </authorList>
    </citation>
    <scope>NUCLEOTIDE SEQUENCE [LARGE SCALE GENOMIC DNA]</scope>
    <source>
        <strain evidence="2 3">DSM 45533</strain>
    </source>
</reference>
<proteinExistence type="predicted"/>
<sequence>MTPRRAGWWGRLRAFAGSLVDGSRRSRLVIAVLVLAIAVLYAMQAWGIIPRA</sequence>
<keyword evidence="1" id="KW-1133">Transmembrane helix</keyword>
<dbReference type="RefSeq" id="WP_181611989.1">
    <property type="nucleotide sequence ID" value="NZ_BAABAM010000003.1"/>
</dbReference>
<evidence type="ECO:0000256" key="1">
    <source>
        <dbReference type="SAM" id="Phobius"/>
    </source>
</evidence>
<keyword evidence="1" id="KW-0812">Transmembrane</keyword>
<dbReference type="Proteomes" id="UP000530928">
    <property type="component" value="Unassembled WGS sequence"/>
</dbReference>
<dbReference type="AlphaFoldDB" id="A0A7W0HS43"/>
<accession>A0A7W0HS43</accession>